<dbReference type="EMBL" id="KI964664">
    <property type="protein sequence ID" value="EUC31410.1"/>
    <property type="molecule type" value="Genomic_DNA"/>
</dbReference>
<dbReference type="GeneID" id="19150535"/>
<organism evidence="2 3">
    <name type="scientific">Cochliobolus carbonum (strain 26-R-13)</name>
    <name type="common">Maize leaf spot fungus</name>
    <name type="synonym">Bipolaris zeicola</name>
    <dbReference type="NCBI Taxonomy" id="930089"/>
    <lineage>
        <taxon>Eukaryota</taxon>
        <taxon>Fungi</taxon>
        <taxon>Dikarya</taxon>
        <taxon>Ascomycota</taxon>
        <taxon>Pezizomycotina</taxon>
        <taxon>Dothideomycetes</taxon>
        <taxon>Pleosporomycetidae</taxon>
        <taxon>Pleosporales</taxon>
        <taxon>Pleosporineae</taxon>
        <taxon>Pleosporaceae</taxon>
        <taxon>Bipolaris</taxon>
    </lineage>
</organism>
<protein>
    <submittedName>
        <fullName evidence="2">Uncharacterized protein</fullName>
    </submittedName>
</protein>
<evidence type="ECO:0000313" key="3">
    <source>
        <dbReference type="Proteomes" id="UP000053841"/>
    </source>
</evidence>
<dbReference type="HOGENOM" id="CLU_2003509_0_0_1"/>
<sequence length="124" mass="13999">MGLVGIDPRTALLAIQLQLADIQSVLQDPNEGVDCIAWNILQDELERSLLLLQDQAFAMDLLKEDQDNQAMIDELLREERQAEEDHDLACRIRGIANEHVPLSKRGDMVQPPKANDEDQDLNLT</sequence>
<accession>W6Y1D7</accession>
<dbReference type="Proteomes" id="UP000053841">
    <property type="component" value="Unassembled WGS sequence"/>
</dbReference>
<feature type="region of interest" description="Disordered" evidence="1">
    <location>
        <begin position="101"/>
        <end position="124"/>
    </location>
</feature>
<reference evidence="2 3" key="1">
    <citation type="journal article" date="2013" name="PLoS Genet.">
        <title>Comparative genome structure, secondary metabolite, and effector coding capacity across Cochliobolus pathogens.</title>
        <authorList>
            <person name="Condon B.J."/>
            <person name="Leng Y."/>
            <person name="Wu D."/>
            <person name="Bushley K.E."/>
            <person name="Ohm R.A."/>
            <person name="Otillar R."/>
            <person name="Martin J."/>
            <person name="Schackwitz W."/>
            <person name="Grimwood J."/>
            <person name="MohdZainudin N."/>
            <person name="Xue C."/>
            <person name="Wang R."/>
            <person name="Manning V.A."/>
            <person name="Dhillon B."/>
            <person name="Tu Z.J."/>
            <person name="Steffenson B.J."/>
            <person name="Salamov A."/>
            <person name="Sun H."/>
            <person name="Lowry S."/>
            <person name="LaButti K."/>
            <person name="Han J."/>
            <person name="Copeland A."/>
            <person name="Lindquist E."/>
            <person name="Barry K."/>
            <person name="Schmutz J."/>
            <person name="Baker S.E."/>
            <person name="Ciuffetti L.M."/>
            <person name="Grigoriev I.V."/>
            <person name="Zhong S."/>
            <person name="Turgeon B.G."/>
        </authorList>
    </citation>
    <scope>NUCLEOTIDE SEQUENCE [LARGE SCALE GENOMIC DNA]</scope>
    <source>
        <strain evidence="2 3">26-R-13</strain>
    </source>
</reference>
<evidence type="ECO:0000313" key="2">
    <source>
        <dbReference type="EMBL" id="EUC31410.1"/>
    </source>
</evidence>
<keyword evidence="3" id="KW-1185">Reference proteome</keyword>
<dbReference type="KEGG" id="bze:COCCADRAFT_6709"/>
<dbReference type="AlphaFoldDB" id="W6Y1D7"/>
<gene>
    <name evidence="2" type="ORF">COCCADRAFT_6709</name>
</gene>
<proteinExistence type="predicted"/>
<evidence type="ECO:0000256" key="1">
    <source>
        <dbReference type="SAM" id="MobiDB-lite"/>
    </source>
</evidence>
<dbReference type="RefSeq" id="XP_007714287.1">
    <property type="nucleotide sequence ID" value="XM_007716097.1"/>
</dbReference>
<dbReference type="OrthoDB" id="9977870at2759"/>
<name>W6Y1D7_COCC2</name>